<feature type="region of interest" description="Disordered" evidence="1">
    <location>
        <begin position="322"/>
        <end position="353"/>
    </location>
</feature>
<organism evidence="3 4">
    <name type="scientific">Gaopeijia maritima</name>
    <dbReference type="NCBI Taxonomy" id="3119007"/>
    <lineage>
        <taxon>Bacteria</taxon>
        <taxon>Pseudomonadati</taxon>
        <taxon>Gemmatimonadota</taxon>
        <taxon>Longimicrobiia</taxon>
        <taxon>Gaopeijiales</taxon>
        <taxon>Gaopeijiaceae</taxon>
        <taxon>Gaopeijia</taxon>
    </lineage>
</organism>
<dbReference type="InterPro" id="IPR003343">
    <property type="entry name" value="Big_2"/>
</dbReference>
<dbReference type="SUPFAM" id="SSF49373">
    <property type="entry name" value="Invasin/intimin cell-adhesion fragments"/>
    <property type="match status" value="1"/>
</dbReference>
<evidence type="ECO:0000313" key="3">
    <source>
        <dbReference type="EMBL" id="MEK9500850.1"/>
    </source>
</evidence>
<dbReference type="Proteomes" id="UP001484239">
    <property type="component" value="Unassembled WGS sequence"/>
</dbReference>
<dbReference type="Gene3D" id="2.60.40.1080">
    <property type="match status" value="1"/>
</dbReference>
<keyword evidence="4" id="KW-1185">Reference proteome</keyword>
<evidence type="ECO:0000256" key="1">
    <source>
        <dbReference type="SAM" id="MobiDB-lite"/>
    </source>
</evidence>
<comment type="caution">
    <text evidence="3">The sequence shown here is derived from an EMBL/GenBank/DDBJ whole genome shotgun (WGS) entry which is preliminary data.</text>
</comment>
<accession>A0ABU9E7Z2</accession>
<dbReference type="Pfam" id="PF02368">
    <property type="entry name" value="Big_2"/>
    <property type="match status" value="1"/>
</dbReference>
<dbReference type="PROSITE" id="PS51257">
    <property type="entry name" value="PROKAR_LIPOPROTEIN"/>
    <property type="match status" value="1"/>
</dbReference>
<protein>
    <submittedName>
        <fullName evidence="3">Ig-like domain-containing protein</fullName>
    </submittedName>
</protein>
<gene>
    <name evidence="3" type="ORF">WI372_07665</name>
</gene>
<dbReference type="EMBL" id="JBBHLI010000003">
    <property type="protein sequence ID" value="MEK9500850.1"/>
    <property type="molecule type" value="Genomic_DNA"/>
</dbReference>
<sequence length="797" mass="78444">MSRLRRTFGALLAASAVALGGCDDVTVVVLEPSRVEIAPAPLTLDFTESATLTARVLDGEGRELDGYAVNWAVSNPSVATLSGGGVVQAMGEGTTEVTATVEGGPSGSVDVTVAPTRALLVQPGAFEFTATRGASAPAPIQAAVASSGQPIHGLEVAMSSSGDGWADVQLSADVTDGTVTVAVDPGDLPAGTYEADLMFSSPVIRDTEVPVRLTVVDPPPPSIRLAPGVIVFQMDHGGSIPLTQVLSVTTDGSSASDLEWDIAYEGEPGGWVAVDIDGRSTPTTALITVTPLPGMEPGDYQATLTVSAPGAQPASLVIALSVADSGGGDPPGGDPPGGDPPGGDPPGGGDPAQFVFNPGSVAFGASTGGSDPAPKQVTIGSDGAAIAGLDAAITYAAGQETGWLSATLNGATSPTSLDLTATTGALPAGTYNAQVEVTGTDVAPKTLPVTFVVSDVTPVVGVSPAALDIEAGAGVDPADAEIAITALAGSVAGISAAVAFDEGGPDGWLDVSLSSDAAPSVATASFDVDGLSEGTYGATITISAAGADDVTVPVELEVSEDGLEIVVPVPTVEVVLPLGGELIGLIPIPVLNVGAVGIDDLTADVTLGPGEPDWLTADVTALAGPGLPALLTLDAGAGMGSLSTGTYTADITVRSELYGTVAVGVRVILHVVDLGDVILAVDPGGISLEATVGGASVDADVSVKGLLPGLLGALGVVQISADIEYQGGASGWLDADIDDSSLTLLGPNSTMSLSADPSGLAPGQYEAIVRVEGSILGLSPLTVGSGAIRVYLNVSGS</sequence>
<evidence type="ECO:0000259" key="2">
    <source>
        <dbReference type="Pfam" id="PF02368"/>
    </source>
</evidence>
<dbReference type="InterPro" id="IPR008964">
    <property type="entry name" value="Invasin/intimin_cell_adhesion"/>
</dbReference>
<name>A0ABU9E7Z2_9BACT</name>
<reference evidence="3 4" key="1">
    <citation type="submission" date="2024-02" db="EMBL/GenBank/DDBJ databases">
        <title>A novel Gemmatimonadota bacterium.</title>
        <authorList>
            <person name="Du Z.-J."/>
            <person name="Ye Y.-Q."/>
        </authorList>
    </citation>
    <scope>NUCLEOTIDE SEQUENCE [LARGE SCALE GENOMIC DNA]</scope>
    <source>
        <strain evidence="3 4">DH-20</strain>
    </source>
</reference>
<feature type="compositionally biased region" description="Pro residues" evidence="1">
    <location>
        <begin position="332"/>
        <end position="344"/>
    </location>
</feature>
<proteinExistence type="predicted"/>
<evidence type="ECO:0000313" key="4">
    <source>
        <dbReference type="Proteomes" id="UP001484239"/>
    </source>
</evidence>
<dbReference type="RefSeq" id="WP_405279499.1">
    <property type="nucleotide sequence ID" value="NZ_CP144380.1"/>
</dbReference>
<feature type="domain" description="BIG2" evidence="2">
    <location>
        <begin position="37"/>
        <end position="103"/>
    </location>
</feature>